<dbReference type="InterPro" id="IPR050534">
    <property type="entry name" value="Coronavir_polyprotein_1ab"/>
</dbReference>
<evidence type="ECO:0000256" key="1">
    <source>
        <dbReference type="ARBA" id="ARBA00022741"/>
    </source>
</evidence>
<dbReference type="Pfam" id="PF18335">
    <property type="entry name" value="SH3_13"/>
    <property type="match status" value="1"/>
</dbReference>
<evidence type="ECO:0000313" key="5">
    <source>
        <dbReference type="Proteomes" id="UP000033750"/>
    </source>
</evidence>
<organism evidence="4 5">
    <name type="scientific">Mycoplasmopsis meleagridis ATCC 25294</name>
    <dbReference type="NCBI Taxonomy" id="1264554"/>
    <lineage>
        <taxon>Bacteria</taxon>
        <taxon>Bacillati</taxon>
        <taxon>Mycoplasmatota</taxon>
        <taxon>Mycoplasmoidales</taxon>
        <taxon>Metamycoplasmataceae</taxon>
        <taxon>Mycoplasmopsis</taxon>
    </lineage>
</organism>
<dbReference type="OrthoDB" id="9803432at2"/>
<keyword evidence="2" id="KW-0067">ATP-binding</keyword>
<reference evidence="4 5" key="1">
    <citation type="submission" date="2015-03" db="EMBL/GenBank/DDBJ databases">
        <title>Genome sequence of Mycoplasma meleagridis strain ATCC 25294.</title>
        <authorList>
            <person name="Yacoub E."/>
            <person name="Blanchard A."/>
            <person name="Sirand-Pugnet P."/>
            <person name="Mardassi B.B.A."/>
        </authorList>
    </citation>
    <scope>NUCLEOTIDE SEQUENCE [LARGE SCALE GENOMIC DNA]</scope>
    <source>
        <strain evidence="4 5">ATCC 25294</strain>
    </source>
</reference>
<keyword evidence="1" id="KW-0547">Nucleotide-binding</keyword>
<dbReference type="PANTHER" id="PTHR43788">
    <property type="entry name" value="DNA2/NAM7 HELICASE FAMILY MEMBER"/>
    <property type="match status" value="1"/>
</dbReference>
<evidence type="ECO:0000313" key="4">
    <source>
        <dbReference type="EMBL" id="KKB26697.1"/>
    </source>
</evidence>
<keyword evidence="5" id="KW-1185">Reference proteome</keyword>
<dbReference type="GO" id="GO:0003678">
    <property type="term" value="F:DNA helicase activity"/>
    <property type="evidence" value="ECO:0007669"/>
    <property type="project" value="UniProtKB-ARBA"/>
</dbReference>
<feature type="domain" description="AAA+ ATPase" evidence="3">
    <location>
        <begin position="324"/>
        <end position="467"/>
    </location>
</feature>
<keyword evidence="4" id="KW-0347">Helicase</keyword>
<dbReference type="PATRIC" id="fig|1264554.4.peg.110"/>
<dbReference type="EMBL" id="JZXN01000017">
    <property type="protein sequence ID" value="KKB26697.1"/>
    <property type="molecule type" value="Genomic_DNA"/>
</dbReference>
<dbReference type="Gene3D" id="3.40.50.300">
    <property type="entry name" value="P-loop containing nucleotide triphosphate hydrolases"/>
    <property type="match status" value="2"/>
</dbReference>
<dbReference type="AlphaFoldDB" id="A0A0F5H1F7"/>
<dbReference type="SMART" id="SM00382">
    <property type="entry name" value="AAA"/>
    <property type="match status" value="1"/>
</dbReference>
<dbReference type="CDD" id="cd17933">
    <property type="entry name" value="DEXSc_RecD-like"/>
    <property type="match status" value="1"/>
</dbReference>
<protein>
    <submittedName>
        <fullName evidence="4">RecD-like DNA helicase YrrC</fullName>
    </submittedName>
</protein>
<gene>
    <name evidence="4" type="ORF">MMELEA_00790</name>
</gene>
<dbReference type="InterPro" id="IPR027417">
    <property type="entry name" value="P-loop_NTPase"/>
</dbReference>
<dbReference type="STRING" id="29561.MM26B8_04950"/>
<dbReference type="Gene3D" id="2.30.30.940">
    <property type="match status" value="1"/>
</dbReference>
<dbReference type="Pfam" id="PF13245">
    <property type="entry name" value="AAA_19"/>
    <property type="match status" value="1"/>
</dbReference>
<dbReference type="Pfam" id="PF13538">
    <property type="entry name" value="UvrD_C_2"/>
    <property type="match status" value="1"/>
</dbReference>
<dbReference type="InterPro" id="IPR003593">
    <property type="entry name" value="AAA+_ATPase"/>
</dbReference>
<dbReference type="GO" id="GO:0005524">
    <property type="term" value="F:ATP binding"/>
    <property type="evidence" value="ECO:0007669"/>
    <property type="project" value="UniProtKB-KW"/>
</dbReference>
<accession>A0A0F5H1F7</accession>
<name>A0A0F5H1F7_9BACT</name>
<comment type="caution">
    <text evidence="4">The sequence shown here is derived from an EMBL/GenBank/DDBJ whole genome shotgun (WGS) entry which is preliminary data.</text>
</comment>
<dbReference type="SUPFAM" id="SSF52540">
    <property type="entry name" value="P-loop containing nucleoside triphosphate hydrolases"/>
    <property type="match status" value="1"/>
</dbReference>
<evidence type="ECO:0000256" key="2">
    <source>
        <dbReference type="ARBA" id="ARBA00022840"/>
    </source>
</evidence>
<dbReference type="InterPro" id="IPR041451">
    <property type="entry name" value="RecD2_SH13"/>
</dbReference>
<keyword evidence="4" id="KW-0378">Hydrolase</keyword>
<dbReference type="RefSeq" id="WP_052717033.1">
    <property type="nucleotide sequence ID" value="NZ_JZXN01000017.1"/>
</dbReference>
<dbReference type="Proteomes" id="UP000033750">
    <property type="component" value="Unassembled WGS sequence"/>
</dbReference>
<dbReference type="InterPro" id="IPR027785">
    <property type="entry name" value="UvrD-like_helicase_C"/>
</dbReference>
<evidence type="ECO:0000259" key="3">
    <source>
        <dbReference type="SMART" id="SM00382"/>
    </source>
</evidence>
<dbReference type="CDD" id="cd18809">
    <property type="entry name" value="SF1_C_RecD"/>
    <property type="match status" value="1"/>
</dbReference>
<sequence length="704" mass="82730">MDEENQLKIEGEIIKILFEKKGFILYLFVEDKTKKNYKVISKTSNLLKRKKYILFLNKYNKKYDSYEIYEISEPKYSRNEIKKILIFNIKNFGPAKAKKIEEFCGTNNWETILSSFTKNNYFIDILGKQIADSLKQFLEDSVGKYFLNNNLYFLFNELRKETDMSSFFDDIMKESIYNFYFKFSISPLKLLKLEDSLKLNQINYLDDFSLKNEVFILYYFGYFCEKNNSTLIPYDLFKIASFINEFYHIENKDLEDKIADLLSKKKLIFSEDCLKITTESIRKKEQDILKNIYKIMQSYIFIENNHSSYELSSKQQQAFIKAIDYPVSIITGPPGTGKSYVVKEIYNNFLNSNIKKNEIQILAPTGRAAANLIQKGLDNVRTIHSFLKIPKEEKFKNIGEINNDLKILIIDEFSMVNIDIFDFLLKKCPMIKKLVIIGDNNQIPCIGAGNILGDLIESKKIPFTELDEFYRTDNLDLINHFYKIKNNIFEISNSSRVNFYDFSKNDFYNNLYKIWTNNINKYGEDNVIFLAPTNELVNEINKKIQKYRIESIPNAISFDVLSNSEPLYLGDRVIQIVNDYDLDVFNGEIGKVVEISDNLLIVDFEYKKIVYSKEIIKENLKLAYATTVHKFQGSETNCVNFLVFSDFSHMLKNKLIYTAISRAKEEINVIGDISLYASKIRDRKNNEVIYTSMQEILKKEKWWN</sequence>
<proteinExistence type="predicted"/>
<dbReference type="PANTHER" id="PTHR43788:SF6">
    <property type="entry name" value="DNA HELICASE B"/>
    <property type="match status" value="1"/>
</dbReference>